<proteinExistence type="predicted"/>
<gene>
    <name evidence="1" type="ORF">METZ01_LOCUS218626</name>
</gene>
<protein>
    <submittedName>
        <fullName evidence="1">Uncharacterized protein</fullName>
    </submittedName>
</protein>
<sequence>MAIPWPSIANHRSNSFCPNLLNLITPSDSLPRKNSKAHTHMVPGLAFINSICAAIFSGCQQSSASRKAIMSPLAAAI</sequence>
<feature type="non-terminal residue" evidence="1">
    <location>
        <position position="77"/>
    </location>
</feature>
<name>A0A382FT33_9ZZZZ</name>
<organism evidence="1">
    <name type="scientific">marine metagenome</name>
    <dbReference type="NCBI Taxonomy" id="408172"/>
    <lineage>
        <taxon>unclassified sequences</taxon>
        <taxon>metagenomes</taxon>
        <taxon>ecological metagenomes</taxon>
    </lineage>
</organism>
<accession>A0A382FT33</accession>
<dbReference type="EMBL" id="UINC01051516">
    <property type="protein sequence ID" value="SVB65772.1"/>
    <property type="molecule type" value="Genomic_DNA"/>
</dbReference>
<dbReference type="AlphaFoldDB" id="A0A382FT33"/>
<reference evidence="1" key="1">
    <citation type="submission" date="2018-05" db="EMBL/GenBank/DDBJ databases">
        <authorList>
            <person name="Lanie J.A."/>
            <person name="Ng W.-L."/>
            <person name="Kazmierczak K.M."/>
            <person name="Andrzejewski T.M."/>
            <person name="Davidsen T.M."/>
            <person name="Wayne K.J."/>
            <person name="Tettelin H."/>
            <person name="Glass J.I."/>
            <person name="Rusch D."/>
            <person name="Podicherti R."/>
            <person name="Tsui H.-C.T."/>
            <person name="Winkler M.E."/>
        </authorList>
    </citation>
    <scope>NUCLEOTIDE SEQUENCE</scope>
</reference>
<evidence type="ECO:0000313" key="1">
    <source>
        <dbReference type="EMBL" id="SVB65772.1"/>
    </source>
</evidence>